<dbReference type="Proteomes" id="UP000238823">
    <property type="component" value="Unassembled WGS sequence"/>
</dbReference>
<dbReference type="InterPro" id="IPR027417">
    <property type="entry name" value="P-loop_NTPase"/>
</dbReference>
<protein>
    <submittedName>
        <fullName evidence="9">Transcriptional regulatory protein ZraR</fullName>
    </submittedName>
</protein>
<dbReference type="SMART" id="SM00448">
    <property type="entry name" value="REC"/>
    <property type="match status" value="1"/>
</dbReference>
<dbReference type="SUPFAM" id="SSF52540">
    <property type="entry name" value="P-loop containing nucleoside triphosphate hydrolases"/>
    <property type="match status" value="1"/>
</dbReference>
<dbReference type="PRINTS" id="PR01590">
    <property type="entry name" value="HTHFIS"/>
</dbReference>
<dbReference type="Pfam" id="PF02954">
    <property type="entry name" value="HTH_8"/>
    <property type="match status" value="1"/>
</dbReference>
<dbReference type="PROSITE" id="PS50045">
    <property type="entry name" value="SIGMA54_INTERACT_4"/>
    <property type="match status" value="1"/>
</dbReference>
<dbReference type="PANTHER" id="PTHR32071:SF117">
    <property type="entry name" value="PTS-DEPENDENT DIHYDROXYACETONE KINASE OPERON REGULATORY PROTEIN-RELATED"/>
    <property type="match status" value="1"/>
</dbReference>
<proteinExistence type="predicted"/>
<evidence type="ECO:0000259" key="8">
    <source>
        <dbReference type="PROSITE" id="PS50110"/>
    </source>
</evidence>
<dbReference type="PROSITE" id="PS00676">
    <property type="entry name" value="SIGMA54_INTERACT_2"/>
    <property type="match status" value="1"/>
</dbReference>
<comment type="caution">
    <text evidence="9">The sequence shown here is derived from an EMBL/GenBank/DDBJ whole genome shotgun (WGS) entry which is preliminary data.</text>
</comment>
<dbReference type="Gene3D" id="1.10.8.60">
    <property type="match status" value="1"/>
</dbReference>
<keyword evidence="2" id="KW-0067">ATP-binding</keyword>
<dbReference type="InterPro" id="IPR058031">
    <property type="entry name" value="AAA_lid_NorR"/>
</dbReference>
<feature type="domain" description="Sigma-54 factor interaction" evidence="7">
    <location>
        <begin position="141"/>
        <end position="371"/>
    </location>
</feature>
<evidence type="ECO:0000256" key="2">
    <source>
        <dbReference type="ARBA" id="ARBA00022840"/>
    </source>
</evidence>
<keyword evidence="3" id="KW-0805">Transcription regulation</keyword>
<dbReference type="Gene3D" id="1.10.10.60">
    <property type="entry name" value="Homeodomain-like"/>
    <property type="match status" value="1"/>
</dbReference>
<evidence type="ECO:0000256" key="1">
    <source>
        <dbReference type="ARBA" id="ARBA00022741"/>
    </source>
</evidence>
<evidence type="ECO:0000256" key="5">
    <source>
        <dbReference type="ARBA" id="ARBA00023163"/>
    </source>
</evidence>
<sequence length="455" mass="49229">MLVVDDEPAMREVLQARIERWGFPVRTAESVHAARVLTGSFDPHLVISDLVLPDATGLALLEHLRGDRRDRTILMITAYGTIDMAVQAIKGGATDFLTKPLDYVALHRFITDMEGRLQAKLSSDADQREVNVAGMAGMDGMVGTSHALLRMQARVRSAASSDAPVLIVGESGSGKELVARSLHQLSGARAPGPFVPVNAAAIPEALAEGELFGVERGAFTGATSARMGLFEHANGGTLFLDEITEMPIALQAKLLRVLEDGNIRRVGARAQIRCDVRLIAATNRDPAAAVELGHMRQDLLYRLDVLRIDVPPLRERKEDLPALAAHFLRDCAERYAAPAPTIEPDALALLHGHDWPGNIRELRNVIERAFTRADQGMIRAAQLDLDGSGLDLGVEVPRGIVLPHGVTAAEAERIVILETLKITGNNKAEAARRLGLDVKTVRNKLKTFDSEGSSP</sequence>
<evidence type="ECO:0000313" key="9">
    <source>
        <dbReference type="EMBL" id="PRQ05599.1"/>
    </source>
</evidence>
<evidence type="ECO:0000256" key="4">
    <source>
        <dbReference type="ARBA" id="ARBA00023125"/>
    </source>
</evidence>
<dbReference type="CDD" id="cd00009">
    <property type="entry name" value="AAA"/>
    <property type="match status" value="1"/>
</dbReference>
<dbReference type="Pfam" id="PF25601">
    <property type="entry name" value="AAA_lid_14"/>
    <property type="match status" value="1"/>
</dbReference>
<keyword evidence="4" id="KW-0238">DNA-binding</keyword>
<keyword evidence="5" id="KW-0804">Transcription</keyword>
<dbReference type="Gene3D" id="3.40.50.300">
    <property type="entry name" value="P-loop containing nucleotide triphosphate hydrolases"/>
    <property type="match status" value="1"/>
</dbReference>
<dbReference type="InterPro" id="IPR025943">
    <property type="entry name" value="Sigma_54_int_dom_ATP-bd_2"/>
</dbReference>
<dbReference type="InterPro" id="IPR025944">
    <property type="entry name" value="Sigma_54_int_dom_CS"/>
</dbReference>
<name>A0A2S9YKH1_9BACT</name>
<dbReference type="EMBL" id="PVNL01000092">
    <property type="protein sequence ID" value="PRQ05599.1"/>
    <property type="molecule type" value="Genomic_DNA"/>
</dbReference>
<feature type="domain" description="Response regulatory" evidence="8">
    <location>
        <begin position="1"/>
        <end position="114"/>
    </location>
</feature>
<evidence type="ECO:0000259" key="7">
    <source>
        <dbReference type="PROSITE" id="PS50045"/>
    </source>
</evidence>
<dbReference type="InterPro" id="IPR025662">
    <property type="entry name" value="Sigma_54_int_dom_ATP-bd_1"/>
</dbReference>
<dbReference type="InterPro" id="IPR001789">
    <property type="entry name" value="Sig_transdc_resp-reg_receiver"/>
</dbReference>
<dbReference type="PROSITE" id="PS00675">
    <property type="entry name" value="SIGMA54_INTERACT_1"/>
    <property type="match status" value="1"/>
</dbReference>
<keyword evidence="1" id="KW-0547">Nucleotide-binding</keyword>
<dbReference type="InterPro" id="IPR002078">
    <property type="entry name" value="Sigma_54_int"/>
</dbReference>
<evidence type="ECO:0000256" key="6">
    <source>
        <dbReference type="PROSITE-ProRule" id="PRU00169"/>
    </source>
</evidence>
<dbReference type="FunFam" id="3.40.50.300:FF:000006">
    <property type="entry name" value="DNA-binding transcriptional regulator NtrC"/>
    <property type="match status" value="1"/>
</dbReference>
<dbReference type="CDD" id="cd00156">
    <property type="entry name" value="REC"/>
    <property type="match status" value="1"/>
</dbReference>
<organism evidence="9 10">
    <name type="scientific">Enhygromyxa salina</name>
    <dbReference type="NCBI Taxonomy" id="215803"/>
    <lineage>
        <taxon>Bacteria</taxon>
        <taxon>Pseudomonadati</taxon>
        <taxon>Myxococcota</taxon>
        <taxon>Polyangia</taxon>
        <taxon>Nannocystales</taxon>
        <taxon>Nannocystaceae</taxon>
        <taxon>Enhygromyxa</taxon>
    </lineage>
</organism>
<dbReference type="Gene3D" id="3.40.50.2300">
    <property type="match status" value="1"/>
</dbReference>
<dbReference type="PANTHER" id="PTHR32071">
    <property type="entry name" value="TRANSCRIPTIONAL REGULATORY PROTEIN"/>
    <property type="match status" value="1"/>
</dbReference>
<dbReference type="PROSITE" id="PS50110">
    <property type="entry name" value="RESPONSE_REGULATORY"/>
    <property type="match status" value="1"/>
</dbReference>
<accession>A0A2S9YKH1</accession>
<dbReference type="PROSITE" id="PS00688">
    <property type="entry name" value="SIGMA54_INTERACT_3"/>
    <property type="match status" value="1"/>
</dbReference>
<dbReference type="SUPFAM" id="SSF52172">
    <property type="entry name" value="CheY-like"/>
    <property type="match status" value="1"/>
</dbReference>
<gene>
    <name evidence="9" type="primary">zraR_16</name>
    <name evidence="9" type="ORF">ENSA7_44890</name>
</gene>
<dbReference type="InterPro" id="IPR009057">
    <property type="entry name" value="Homeodomain-like_sf"/>
</dbReference>
<dbReference type="InterPro" id="IPR002197">
    <property type="entry name" value="HTH_Fis"/>
</dbReference>
<evidence type="ECO:0000256" key="3">
    <source>
        <dbReference type="ARBA" id="ARBA00023015"/>
    </source>
</evidence>
<dbReference type="InterPro" id="IPR003593">
    <property type="entry name" value="AAA+_ATPase"/>
</dbReference>
<dbReference type="SUPFAM" id="SSF46689">
    <property type="entry name" value="Homeodomain-like"/>
    <property type="match status" value="1"/>
</dbReference>
<keyword evidence="6" id="KW-0597">Phosphoprotein</keyword>
<dbReference type="GO" id="GO:0005524">
    <property type="term" value="F:ATP binding"/>
    <property type="evidence" value="ECO:0007669"/>
    <property type="project" value="UniProtKB-KW"/>
</dbReference>
<dbReference type="GO" id="GO:0006355">
    <property type="term" value="P:regulation of DNA-templated transcription"/>
    <property type="evidence" value="ECO:0007669"/>
    <property type="project" value="InterPro"/>
</dbReference>
<dbReference type="GO" id="GO:0043565">
    <property type="term" value="F:sequence-specific DNA binding"/>
    <property type="evidence" value="ECO:0007669"/>
    <property type="project" value="InterPro"/>
</dbReference>
<dbReference type="Pfam" id="PF00072">
    <property type="entry name" value="Response_reg"/>
    <property type="match status" value="1"/>
</dbReference>
<dbReference type="InterPro" id="IPR011006">
    <property type="entry name" value="CheY-like_superfamily"/>
</dbReference>
<dbReference type="GO" id="GO:0000160">
    <property type="term" value="P:phosphorelay signal transduction system"/>
    <property type="evidence" value="ECO:0007669"/>
    <property type="project" value="InterPro"/>
</dbReference>
<reference evidence="9 10" key="1">
    <citation type="submission" date="2018-03" db="EMBL/GenBank/DDBJ databases">
        <title>Draft Genome Sequences of the Obligatory Marine Myxobacteria Enhygromyxa salina SWB007.</title>
        <authorList>
            <person name="Poehlein A."/>
            <person name="Moghaddam J.A."/>
            <person name="Harms H."/>
            <person name="Alanjari M."/>
            <person name="Koenig G.M."/>
            <person name="Daniel R."/>
            <person name="Schaeberle T.F."/>
        </authorList>
    </citation>
    <scope>NUCLEOTIDE SEQUENCE [LARGE SCALE GENOMIC DNA]</scope>
    <source>
        <strain evidence="9 10">SWB007</strain>
    </source>
</reference>
<feature type="modified residue" description="4-aspartylphosphate" evidence="6">
    <location>
        <position position="49"/>
    </location>
</feature>
<dbReference type="AlphaFoldDB" id="A0A2S9YKH1"/>
<evidence type="ECO:0000313" key="10">
    <source>
        <dbReference type="Proteomes" id="UP000238823"/>
    </source>
</evidence>
<dbReference type="Pfam" id="PF00158">
    <property type="entry name" value="Sigma54_activat"/>
    <property type="match status" value="1"/>
</dbReference>
<dbReference type="SMART" id="SM00382">
    <property type="entry name" value="AAA"/>
    <property type="match status" value="1"/>
</dbReference>